<dbReference type="HOGENOM" id="CLU_325729_0_0_1"/>
<gene>
    <name evidence="2" type="ORF">GYMLUDRAFT_62806</name>
</gene>
<dbReference type="EMBL" id="KN834810">
    <property type="protein sequence ID" value="KIK55013.1"/>
    <property type="molecule type" value="Genomic_DNA"/>
</dbReference>
<evidence type="ECO:0000313" key="2">
    <source>
        <dbReference type="EMBL" id="KIK55013.1"/>
    </source>
</evidence>
<evidence type="ECO:0000256" key="1">
    <source>
        <dbReference type="SAM" id="MobiDB-lite"/>
    </source>
</evidence>
<dbReference type="Proteomes" id="UP000053593">
    <property type="component" value="Unassembled WGS sequence"/>
</dbReference>
<dbReference type="OrthoDB" id="5354526at2759"/>
<evidence type="ECO:0008006" key="4">
    <source>
        <dbReference type="Google" id="ProtNLM"/>
    </source>
</evidence>
<feature type="region of interest" description="Disordered" evidence="1">
    <location>
        <begin position="557"/>
        <end position="605"/>
    </location>
</feature>
<evidence type="ECO:0000313" key="3">
    <source>
        <dbReference type="Proteomes" id="UP000053593"/>
    </source>
</evidence>
<protein>
    <recommendedName>
        <fullName evidence="4">F-box domain-containing protein</fullName>
    </recommendedName>
</protein>
<dbReference type="AlphaFoldDB" id="A0A0D0CJ73"/>
<organism evidence="2 3">
    <name type="scientific">Collybiopsis luxurians FD-317 M1</name>
    <dbReference type="NCBI Taxonomy" id="944289"/>
    <lineage>
        <taxon>Eukaryota</taxon>
        <taxon>Fungi</taxon>
        <taxon>Dikarya</taxon>
        <taxon>Basidiomycota</taxon>
        <taxon>Agaricomycotina</taxon>
        <taxon>Agaricomycetes</taxon>
        <taxon>Agaricomycetidae</taxon>
        <taxon>Agaricales</taxon>
        <taxon>Marasmiineae</taxon>
        <taxon>Omphalotaceae</taxon>
        <taxon>Collybiopsis</taxon>
        <taxon>Collybiopsis luxurians</taxon>
    </lineage>
</organism>
<sequence>MFTENFHRQPTFICPTSFQDLSVFKELPDLLWIHVFEQLTRSRDRYHVVQTCRKFYLLGLRELYSQLSFRHMSQFLDNVSFWEDRKDDMVSAPRSISVHGSFLSLSGRELFLRSNLAAAEGGTRAFLQIPATFMQRLTIFPNIREMIFDGISLPFEFYQFLFLFPNLRELAVTNCTFPRCPAPTELRSSPPSRARTQSFLFEDLPVTSLRLLGNKWYINRSSAMFSAVGSLLTSQDDVDYYNFLHIALAKDLHTLHTNWNLQTATFFGALARGRLTRLDIPDLDGEFSPEFQNQTHIWTLPSQLHTLRLTTRTKSDWLRIPLLARHRERRTYTMNLSRLLKTCTKSGSLRSLAIEGYAYPFRHPRERVRMVGLESYEGPLEFLRSVWGVGVDLKRVKVVESDAQGGLFGVRSRTDTVWSMDHDHGHSVGAGMGASGQNGGSAGTLSWMKLARVFQEERGRNYAVLEKLDIKVLGPWEDGVMDGIVRIFGGLRDLRIEVVGGGAIIEELVLNSLAHRYLVRLPSLETFHLYSNRTPGQNMLSPLRASLLAKTSFPSTSPSTPISSSGTSTPASSSVFPSASSSSSSTSLSSRSQSPPYPILTGTGTRPGTYFTDRCISEFIAGWIRDFSGGTSSHHSRLMEIRLTRDSVWRRASCAPGDDEWCERVLDEYAFGPEAGLDGDWRGGGRGGVRGAGGGLGMNWDLGEGVEGVEGVDDEDVGVTDWIMTTNTAAHVGAVNLGPSADVHLDWDVGVDADVSLEVGLPDLVPDLVIFDTRAPVSALLEVPIVIVEVIGGGGYYMDGMLAGGGAEAGSVIRLGGVGGGGVVEDLYSPSQGHLELEWDNARWLARSELVRAGERSDRRGQLADGAGADVDVDNDNAVFVEDVD</sequence>
<name>A0A0D0CJ73_9AGAR</name>
<feature type="compositionally biased region" description="Low complexity" evidence="1">
    <location>
        <begin position="557"/>
        <end position="594"/>
    </location>
</feature>
<proteinExistence type="predicted"/>
<accession>A0A0D0CJ73</accession>
<keyword evidence="3" id="KW-1185">Reference proteome</keyword>
<reference evidence="2 3" key="1">
    <citation type="submission" date="2014-04" db="EMBL/GenBank/DDBJ databases">
        <title>Evolutionary Origins and Diversification of the Mycorrhizal Mutualists.</title>
        <authorList>
            <consortium name="DOE Joint Genome Institute"/>
            <consortium name="Mycorrhizal Genomics Consortium"/>
            <person name="Kohler A."/>
            <person name="Kuo A."/>
            <person name="Nagy L.G."/>
            <person name="Floudas D."/>
            <person name="Copeland A."/>
            <person name="Barry K.W."/>
            <person name="Cichocki N."/>
            <person name="Veneault-Fourrey C."/>
            <person name="LaButti K."/>
            <person name="Lindquist E.A."/>
            <person name="Lipzen A."/>
            <person name="Lundell T."/>
            <person name="Morin E."/>
            <person name="Murat C."/>
            <person name="Riley R."/>
            <person name="Ohm R."/>
            <person name="Sun H."/>
            <person name="Tunlid A."/>
            <person name="Henrissat B."/>
            <person name="Grigoriev I.V."/>
            <person name="Hibbett D.S."/>
            <person name="Martin F."/>
        </authorList>
    </citation>
    <scope>NUCLEOTIDE SEQUENCE [LARGE SCALE GENOMIC DNA]</scope>
    <source>
        <strain evidence="2 3">FD-317 M1</strain>
    </source>
</reference>